<dbReference type="Pfam" id="PF02195">
    <property type="entry name" value="ParB_N"/>
    <property type="match status" value="1"/>
</dbReference>
<evidence type="ECO:0000259" key="1">
    <source>
        <dbReference type="SMART" id="SM00470"/>
    </source>
</evidence>
<gene>
    <name evidence="2" type="ORF">MNBD_PLANCTO02-3037</name>
</gene>
<keyword evidence="2" id="KW-0489">Methyltransferase</keyword>
<organism evidence="2">
    <name type="scientific">hydrothermal vent metagenome</name>
    <dbReference type="NCBI Taxonomy" id="652676"/>
    <lineage>
        <taxon>unclassified sequences</taxon>
        <taxon>metagenomes</taxon>
        <taxon>ecological metagenomes</taxon>
    </lineage>
</organism>
<dbReference type="Gene3D" id="3.90.1530.10">
    <property type="entry name" value="Conserved hypothetical protein from pyrococcus furiosus pfu- 392566-001, ParB domain"/>
    <property type="match status" value="1"/>
</dbReference>
<dbReference type="InterPro" id="IPR036086">
    <property type="entry name" value="ParB/Sulfiredoxin_sf"/>
</dbReference>
<dbReference type="GO" id="GO:0008168">
    <property type="term" value="F:methyltransferase activity"/>
    <property type="evidence" value="ECO:0007669"/>
    <property type="project" value="UniProtKB-KW"/>
</dbReference>
<reference evidence="2" key="1">
    <citation type="submission" date="2018-06" db="EMBL/GenBank/DDBJ databases">
        <authorList>
            <person name="Zhirakovskaya E."/>
        </authorList>
    </citation>
    <scope>NUCLEOTIDE SEQUENCE</scope>
</reference>
<name>A0A3B1E0J8_9ZZZZ</name>
<dbReference type="InterPro" id="IPR003115">
    <property type="entry name" value="ParB_N"/>
</dbReference>
<dbReference type="GO" id="GO:0032259">
    <property type="term" value="P:methylation"/>
    <property type="evidence" value="ECO:0007669"/>
    <property type="project" value="UniProtKB-KW"/>
</dbReference>
<dbReference type="SMART" id="SM00470">
    <property type="entry name" value="ParB"/>
    <property type="match status" value="1"/>
</dbReference>
<sequence length="188" mass="21521">MVQMRRLPVDQLLPAPYNPRKALQPGSDEYNRLERSLKEFDLVQPIVWNEQTKHVVGGHQRLSILKNWGEADIDVVVVSLTLEREKALNVALNNSQVGGDWDSDKLIDLLTDLNDNTEIDATLTGFDKKEINNILFIPALLPEEETEEEEELVVRVTIEVPHDNWEAVRPDFDHLIATHHLTTHIQLP</sequence>
<dbReference type="CDD" id="cd16401">
    <property type="entry name" value="ParB_N_like_MT"/>
    <property type="match status" value="1"/>
</dbReference>
<protein>
    <submittedName>
        <fullName evidence="2">DNA adenine methyltransferase</fullName>
    </submittedName>
</protein>
<dbReference type="SUPFAM" id="SSF110849">
    <property type="entry name" value="ParB/Sulfiredoxin"/>
    <property type="match status" value="1"/>
</dbReference>
<feature type="domain" description="ParB-like N-terminal" evidence="1">
    <location>
        <begin position="5"/>
        <end position="94"/>
    </location>
</feature>
<evidence type="ECO:0000313" key="2">
    <source>
        <dbReference type="EMBL" id="VAX41670.1"/>
    </source>
</evidence>
<keyword evidence="2" id="KW-0808">Transferase</keyword>
<proteinExistence type="predicted"/>
<dbReference type="EMBL" id="UOGL01000575">
    <property type="protein sequence ID" value="VAX41670.1"/>
    <property type="molecule type" value="Genomic_DNA"/>
</dbReference>
<dbReference type="AlphaFoldDB" id="A0A3B1E0J8"/>
<accession>A0A3B1E0J8</accession>